<dbReference type="InterPro" id="IPR002577">
    <property type="entry name" value="HTH_HxlR"/>
</dbReference>
<evidence type="ECO:0000313" key="5">
    <source>
        <dbReference type="EMBL" id="KGO31846.1"/>
    </source>
</evidence>
<keyword evidence="3" id="KW-0804">Transcription</keyword>
<keyword evidence="2" id="KW-0238">DNA-binding</keyword>
<keyword evidence="1" id="KW-0805">Transcription regulation</keyword>
<dbReference type="PANTHER" id="PTHR33204:SF37">
    <property type="entry name" value="HTH-TYPE TRANSCRIPTIONAL REGULATOR YODB"/>
    <property type="match status" value="1"/>
</dbReference>
<dbReference type="Pfam" id="PF01638">
    <property type="entry name" value="HxlR"/>
    <property type="match status" value="1"/>
</dbReference>
<feature type="domain" description="HTH hxlR-type" evidence="4">
    <location>
        <begin position="2"/>
        <end position="106"/>
    </location>
</feature>
<protein>
    <submittedName>
        <fullName evidence="5">Transcriptional regulator</fullName>
    </submittedName>
</protein>
<gene>
    <name evidence="5" type="ORF">Q757_04685</name>
</gene>
<organism evidence="5 6">
    <name type="scientific">Oenococcus alcoholitolerans</name>
    <dbReference type="NCBI Taxonomy" id="931074"/>
    <lineage>
        <taxon>Bacteria</taxon>
        <taxon>Bacillati</taxon>
        <taxon>Bacillota</taxon>
        <taxon>Bacilli</taxon>
        <taxon>Lactobacillales</taxon>
        <taxon>Lactobacillaceae</taxon>
        <taxon>Oenococcus</taxon>
    </lineage>
</organism>
<dbReference type="SUPFAM" id="SSF46785">
    <property type="entry name" value="Winged helix' DNA-binding domain"/>
    <property type="match status" value="1"/>
</dbReference>
<evidence type="ECO:0000256" key="2">
    <source>
        <dbReference type="ARBA" id="ARBA00023125"/>
    </source>
</evidence>
<dbReference type="InterPro" id="IPR036390">
    <property type="entry name" value="WH_DNA-bd_sf"/>
</dbReference>
<sequence>MVEALRLTESAFEILGKKWNGLIIQSLLDSSTGSLHFSELSRKVHACSDRVLTVRLKELEDAGIIRRVNCPDNGKLGYRLTDKGSSMRALMNEFLSGRKRIILDFW</sequence>
<dbReference type="EMBL" id="AXCV01000186">
    <property type="protein sequence ID" value="KGO31846.1"/>
    <property type="molecule type" value="Genomic_DNA"/>
</dbReference>
<dbReference type="Gene3D" id="1.10.10.10">
    <property type="entry name" value="Winged helix-like DNA-binding domain superfamily/Winged helix DNA-binding domain"/>
    <property type="match status" value="1"/>
</dbReference>
<keyword evidence="6" id="KW-1185">Reference proteome</keyword>
<name>A0ABR4XR38_9LACO</name>
<dbReference type="PANTHER" id="PTHR33204">
    <property type="entry name" value="TRANSCRIPTIONAL REGULATOR, MARR FAMILY"/>
    <property type="match status" value="1"/>
</dbReference>
<dbReference type="Proteomes" id="UP000030023">
    <property type="component" value="Unassembled WGS sequence"/>
</dbReference>
<evidence type="ECO:0000256" key="1">
    <source>
        <dbReference type="ARBA" id="ARBA00023015"/>
    </source>
</evidence>
<dbReference type="InterPro" id="IPR036388">
    <property type="entry name" value="WH-like_DNA-bd_sf"/>
</dbReference>
<evidence type="ECO:0000259" key="4">
    <source>
        <dbReference type="PROSITE" id="PS51118"/>
    </source>
</evidence>
<comment type="caution">
    <text evidence="5">The sequence shown here is derived from an EMBL/GenBank/DDBJ whole genome shotgun (WGS) entry which is preliminary data.</text>
</comment>
<dbReference type="PROSITE" id="PS51118">
    <property type="entry name" value="HTH_HXLR"/>
    <property type="match status" value="1"/>
</dbReference>
<evidence type="ECO:0000256" key="3">
    <source>
        <dbReference type="ARBA" id="ARBA00023163"/>
    </source>
</evidence>
<accession>A0ABR4XR38</accession>
<proteinExistence type="predicted"/>
<reference evidence="5 6" key="1">
    <citation type="journal article" date="2014" name="Antonie Van Leeuwenhoek">
        <title>Oenococcus alcoholitolerans sp. nov., a lactic acid bacteria isolated from cachaca and ethanol fermentation processes.</title>
        <authorList>
            <person name="Badotti F."/>
            <person name="Moreira A.P."/>
            <person name="Tonon L.A."/>
            <person name="de Lucena B.T."/>
            <person name="Gomes Fde C."/>
            <person name="Kruger R."/>
            <person name="Thompson C.C."/>
            <person name="de Morais M.A.Jr."/>
            <person name="Rosa C.A."/>
            <person name="Thompson F.L."/>
        </authorList>
    </citation>
    <scope>NUCLEOTIDE SEQUENCE [LARGE SCALE GENOMIC DNA]</scope>
    <source>
        <strain evidence="5 6">UFRJ-M7.2.18</strain>
    </source>
</reference>
<evidence type="ECO:0000313" key="6">
    <source>
        <dbReference type="Proteomes" id="UP000030023"/>
    </source>
</evidence>